<proteinExistence type="inferred from homology"/>
<dbReference type="Proteomes" id="UP000005408">
    <property type="component" value="Unassembled WGS sequence"/>
</dbReference>
<dbReference type="InterPro" id="IPR014710">
    <property type="entry name" value="RmlC-like_jellyroll"/>
</dbReference>
<evidence type="ECO:0000259" key="5">
    <source>
        <dbReference type="PROSITE" id="PS50042"/>
    </source>
</evidence>
<evidence type="ECO:0000313" key="7">
    <source>
        <dbReference type="Proteomes" id="UP000005408"/>
    </source>
</evidence>
<evidence type="ECO:0000256" key="4">
    <source>
        <dbReference type="SAM" id="MobiDB-lite"/>
    </source>
</evidence>
<dbReference type="Gene3D" id="2.60.120.10">
    <property type="entry name" value="Jelly Rolls"/>
    <property type="match status" value="2"/>
</dbReference>
<dbReference type="InterPro" id="IPR050503">
    <property type="entry name" value="cAMP-dep_PK_reg_su-like"/>
</dbReference>
<keyword evidence="7" id="KW-1185">Reference proteome</keyword>
<accession>A0A8W8MAI4</accession>
<feature type="domain" description="Cyclic nucleotide-binding" evidence="5">
    <location>
        <begin position="270"/>
        <end position="320"/>
    </location>
</feature>
<keyword evidence="2" id="KW-0547">Nucleotide-binding</keyword>
<feature type="compositionally biased region" description="Acidic residues" evidence="4">
    <location>
        <begin position="167"/>
        <end position="178"/>
    </location>
</feature>
<keyword evidence="3" id="KW-0114">cAMP</keyword>
<feature type="region of interest" description="Disordered" evidence="4">
    <location>
        <begin position="597"/>
        <end position="632"/>
    </location>
</feature>
<dbReference type="GO" id="GO:0030552">
    <property type="term" value="F:cAMP binding"/>
    <property type="evidence" value="ECO:0007669"/>
    <property type="project" value="UniProtKB-KW"/>
</dbReference>
<dbReference type="PANTHER" id="PTHR11635">
    <property type="entry name" value="CAMP-DEPENDENT PROTEIN KINASE REGULATORY CHAIN"/>
    <property type="match status" value="1"/>
</dbReference>
<dbReference type="OMA" id="LCSIHEG"/>
<comment type="similarity">
    <text evidence="1">Belongs to the cAMP-dependent kinase regulatory chain family.</text>
</comment>
<keyword evidence="2" id="KW-0116">cAMP-binding</keyword>
<dbReference type="SUPFAM" id="SSF51206">
    <property type="entry name" value="cAMP-binding domain-like"/>
    <property type="match status" value="3"/>
</dbReference>
<feature type="compositionally biased region" description="Basic residues" evidence="4">
    <location>
        <begin position="601"/>
        <end position="617"/>
    </location>
</feature>
<evidence type="ECO:0000313" key="6">
    <source>
        <dbReference type="EnsemblMetazoa" id="G32112.2:cds"/>
    </source>
</evidence>
<evidence type="ECO:0000256" key="1">
    <source>
        <dbReference type="ARBA" id="ARBA00005753"/>
    </source>
</evidence>
<evidence type="ECO:0000256" key="2">
    <source>
        <dbReference type="ARBA" id="ARBA00022566"/>
    </source>
</evidence>
<sequence length="937" mass="107490">MAMDSVKDTITKPKALRTEPELRLLVDFFRKKSPLMQNLDTNILMDIGRNCSYHRSTRDDIIIKQGEKGDALKEEDEFNRMRVDDYGDIPEDDWDSTEIEFSFYIILNGSVSVYIDPRMTGEEEGGHWTPLRQHKTPSPAPSSFSGTPEPGHPDQPRVKSAHALEPLAEEEEDEDGDEGKEKGSMRKPAPKKLAVLDRSKFGKFIVSYGPGKSFGEVALVKRESFRNASIIADEDLDLLVIGQDLFDRSLKLDTEKEFAEISDFIDSHPFFSHMPSKLKKLLEMSLRRETFIFDTVLIKQGEPVQGLHFILKGQANVIVEPHKHQKQYPHLWPFEAGIDIYAVEFEHLREARRQAILRKYEDPAVWETKSEELVIRRTEGYAAVEKYMKERHVDLCSIQDREVLGDIEILNNLSTYMHTVKCTANTEVFILDTKNYDRIVGKKNTATLDIMREYVKAKLETRMNMKQGHLVPFLQFLHFKMTEESLPQSKPLPPLKMSKTLPDRDTMLQQLLQWFKDGKSTIVEPYTAGAVFYKELMKEKAAARKDNPPVAKTSVALTLRANRRNQPVRKPRSLLEIRESLRQMMEAEIIDFENENSKKQIGSRKKGKVRGKKPRKRNPSETQSNFEGSRSKAASLQSLASLPNYLDNDASDTSLLKILANHNKPASVTDNNPKSGQKSSENTPRDETKPVKPVLITEVPRKDQRVDLPNIREERTQEEILLKKENHGGSAKNEVVFETQKSDMAARTQFQVPNAAQQSKELQVTSLENVPTLIGAEDEKELNLPAIPGADSFSKQKKPSGNWQTAMKFVNENIHKRLMDKKDPEHDMLPHYDDYESNDKNLSFLENRIMAFHVKYGGKSKMHMKLPKLARYVVDDNDINAPKPGGKVWIRRRMCRFADDKIQVKDHKHVRHHIVDDIPEFDTTVQKQKRVMQAFLG</sequence>
<feature type="region of interest" description="Disordered" evidence="4">
    <location>
        <begin position="123"/>
        <end position="189"/>
    </location>
</feature>
<feature type="domain" description="Cyclic nucleotide-binding" evidence="5">
    <location>
        <begin position="203"/>
        <end position="267"/>
    </location>
</feature>
<reference evidence="6" key="1">
    <citation type="submission" date="2022-08" db="UniProtKB">
        <authorList>
            <consortium name="EnsemblMetazoa"/>
        </authorList>
    </citation>
    <scope>IDENTIFICATION</scope>
    <source>
        <strain evidence="6">05x7-T-G4-1.051#20</strain>
    </source>
</reference>
<dbReference type="GO" id="GO:0004862">
    <property type="term" value="F:cAMP-dependent protein kinase inhibitor activity"/>
    <property type="evidence" value="ECO:0007669"/>
    <property type="project" value="TreeGrafter"/>
</dbReference>
<dbReference type="PANTHER" id="PTHR11635:SF152">
    <property type="entry name" value="CAMP-DEPENDENT PROTEIN KINASE TYPE I REGULATORY SUBUNIT-RELATED"/>
    <property type="match status" value="1"/>
</dbReference>
<feature type="compositionally biased region" description="Polar residues" evidence="4">
    <location>
        <begin position="664"/>
        <end position="682"/>
    </location>
</feature>
<feature type="domain" description="Cyclic nucleotide-binding" evidence="5">
    <location>
        <begin position="379"/>
        <end position="457"/>
    </location>
</feature>
<dbReference type="GO" id="GO:0005829">
    <property type="term" value="C:cytosol"/>
    <property type="evidence" value="ECO:0007669"/>
    <property type="project" value="TreeGrafter"/>
</dbReference>
<protein>
    <recommendedName>
        <fullName evidence="5">Cyclic nucleotide-binding domain-containing protein</fullName>
    </recommendedName>
</protein>
<dbReference type="AlphaFoldDB" id="A0A8W8MAI4"/>
<dbReference type="PROSITE" id="PS50042">
    <property type="entry name" value="CNMP_BINDING_3"/>
    <property type="match status" value="3"/>
</dbReference>
<dbReference type="GO" id="GO:0034236">
    <property type="term" value="F:protein kinase A catalytic subunit binding"/>
    <property type="evidence" value="ECO:0007669"/>
    <property type="project" value="TreeGrafter"/>
</dbReference>
<feature type="region of interest" description="Disordered" evidence="4">
    <location>
        <begin position="664"/>
        <end position="691"/>
    </location>
</feature>
<dbReference type="GO" id="GO:0005952">
    <property type="term" value="C:cAMP-dependent protein kinase complex"/>
    <property type="evidence" value="ECO:0007669"/>
    <property type="project" value="InterPro"/>
</dbReference>
<dbReference type="InterPro" id="IPR018490">
    <property type="entry name" value="cNMP-bd_dom_sf"/>
</dbReference>
<evidence type="ECO:0000256" key="3">
    <source>
        <dbReference type="ARBA" id="ARBA00023149"/>
    </source>
</evidence>
<dbReference type="InterPro" id="IPR000595">
    <property type="entry name" value="cNMP-bd_dom"/>
</dbReference>
<name>A0A8W8MAI4_MAGGI</name>
<dbReference type="EnsemblMetazoa" id="G32112.2">
    <property type="protein sequence ID" value="G32112.2:cds"/>
    <property type="gene ID" value="G32112"/>
</dbReference>
<dbReference type="OrthoDB" id="2021138at2759"/>
<organism evidence="6 7">
    <name type="scientific">Magallana gigas</name>
    <name type="common">Pacific oyster</name>
    <name type="synonym">Crassostrea gigas</name>
    <dbReference type="NCBI Taxonomy" id="29159"/>
    <lineage>
        <taxon>Eukaryota</taxon>
        <taxon>Metazoa</taxon>
        <taxon>Spiralia</taxon>
        <taxon>Lophotrochozoa</taxon>
        <taxon>Mollusca</taxon>
        <taxon>Bivalvia</taxon>
        <taxon>Autobranchia</taxon>
        <taxon>Pteriomorphia</taxon>
        <taxon>Ostreida</taxon>
        <taxon>Ostreoidea</taxon>
        <taxon>Ostreidae</taxon>
        <taxon>Magallana</taxon>
    </lineage>
</organism>